<organism evidence="1 2">
    <name type="scientific">Stephania japonica</name>
    <dbReference type="NCBI Taxonomy" id="461633"/>
    <lineage>
        <taxon>Eukaryota</taxon>
        <taxon>Viridiplantae</taxon>
        <taxon>Streptophyta</taxon>
        <taxon>Embryophyta</taxon>
        <taxon>Tracheophyta</taxon>
        <taxon>Spermatophyta</taxon>
        <taxon>Magnoliopsida</taxon>
        <taxon>Ranunculales</taxon>
        <taxon>Menispermaceae</taxon>
        <taxon>Menispermoideae</taxon>
        <taxon>Cissampelideae</taxon>
        <taxon>Stephania</taxon>
    </lineage>
</organism>
<dbReference type="AlphaFoldDB" id="A0AAP0KN98"/>
<comment type="caution">
    <text evidence="1">The sequence shown here is derived from an EMBL/GenBank/DDBJ whole genome shotgun (WGS) entry which is preliminary data.</text>
</comment>
<dbReference type="EMBL" id="JBBNAE010000001">
    <property type="protein sequence ID" value="KAK9155225.1"/>
    <property type="molecule type" value="Genomic_DNA"/>
</dbReference>
<evidence type="ECO:0000313" key="1">
    <source>
        <dbReference type="EMBL" id="KAK9155225.1"/>
    </source>
</evidence>
<reference evidence="1 2" key="1">
    <citation type="submission" date="2024-01" db="EMBL/GenBank/DDBJ databases">
        <title>Genome assemblies of Stephania.</title>
        <authorList>
            <person name="Yang L."/>
        </authorList>
    </citation>
    <scope>NUCLEOTIDE SEQUENCE [LARGE SCALE GENOMIC DNA]</scope>
    <source>
        <strain evidence="1">QJT</strain>
        <tissue evidence="1">Leaf</tissue>
    </source>
</reference>
<sequence length="66" mass="7716">MLLLEEVVLDISEWEQGTGSDGEMILELGTQKIDFRFYGFLHSTRWAIQRAHQEQPMCWVFWAIGA</sequence>
<name>A0AAP0KN98_9MAGN</name>
<protein>
    <submittedName>
        <fullName evidence="1">Uncharacterized protein</fullName>
    </submittedName>
</protein>
<dbReference type="Proteomes" id="UP001417504">
    <property type="component" value="Unassembled WGS sequence"/>
</dbReference>
<evidence type="ECO:0000313" key="2">
    <source>
        <dbReference type="Proteomes" id="UP001417504"/>
    </source>
</evidence>
<gene>
    <name evidence="1" type="ORF">Sjap_002705</name>
</gene>
<keyword evidence="2" id="KW-1185">Reference proteome</keyword>
<accession>A0AAP0KN98</accession>
<proteinExistence type="predicted"/>